<keyword evidence="1" id="KW-0732">Signal</keyword>
<proteinExistence type="predicted"/>
<evidence type="ECO:0000256" key="1">
    <source>
        <dbReference type="SAM" id="SignalP"/>
    </source>
</evidence>
<evidence type="ECO:0000313" key="2">
    <source>
        <dbReference type="EMBL" id="PSL24748.1"/>
    </source>
</evidence>
<protein>
    <submittedName>
        <fullName evidence="2">WG repeat protein</fullName>
    </submittedName>
</protein>
<evidence type="ECO:0000313" key="3">
    <source>
        <dbReference type="Proteomes" id="UP000241964"/>
    </source>
</evidence>
<gene>
    <name evidence="2" type="ORF">CLV60_113172</name>
</gene>
<dbReference type="RefSeq" id="WP_106598082.1">
    <property type="nucleotide sequence ID" value="NZ_PYAS01000013.1"/>
</dbReference>
<dbReference type="Proteomes" id="UP000241964">
    <property type="component" value="Unassembled WGS sequence"/>
</dbReference>
<feature type="chain" id="PRO_5015151831" evidence="1">
    <location>
        <begin position="24"/>
        <end position="350"/>
    </location>
</feature>
<dbReference type="EMBL" id="PYAS01000013">
    <property type="protein sequence ID" value="PSL24748.1"/>
    <property type="molecule type" value="Genomic_DNA"/>
</dbReference>
<dbReference type="Pfam" id="PF14903">
    <property type="entry name" value="WG_beta_rep"/>
    <property type="match status" value="1"/>
</dbReference>
<name>A0A2P8FSP4_9BACT</name>
<accession>A0A2P8FSP4</accession>
<organism evidence="2 3">
    <name type="scientific">Dyadobacter jiangsuensis</name>
    <dbReference type="NCBI Taxonomy" id="1591085"/>
    <lineage>
        <taxon>Bacteria</taxon>
        <taxon>Pseudomonadati</taxon>
        <taxon>Bacteroidota</taxon>
        <taxon>Cytophagia</taxon>
        <taxon>Cytophagales</taxon>
        <taxon>Spirosomataceae</taxon>
        <taxon>Dyadobacter</taxon>
    </lineage>
</organism>
<dbReference type="OrthoDB" id="697275at2"/>
<comment type="caution">
    <text evidence="2">The sequence shown here is derived from an EMBL/GenBank/DDBJ whole genome shotgun (WGS) entry which is preliminary data.</text>
</comment>
<dbReference type="AlphaFoldDB" id="A0A2P8FSP4"/>
<keyword evidence="3" id="KW-1185">Reference proteome</keyword>
<reference evidence="2 3" key="1">
    <citation type="submission" date="2018-03" db="EMBL/GenBank/DDBJ databases">
        <title>Genomic Encyclopedia of Archaeal and Bacterial Type Strains, Phase II (KMG-II): from individual species to whole genera.</title>
        <authorList>
            <person name="Goeker M."/>
        </authorList>
    </citation>
    <scope>NUCLEOTIDE SEQUENCE [LARGE SCALE GENOMIC DNA]</scope>
    <source>
        <strain evidence="2 3">DSM 29057</strain>
    </source>
</reference>
<sequence>MFGILKRYLPAVLLVNLVCNALAQQVDEKRLDSNIKASITAILDTTDGTKYRHYYKLANGRVVGEDSVYAFDATDDCESDGKIRFRDWVANKAGFFDNNGKVVIPAMYNDVSRFQNGMAMVIKDAKQVGWDGEDCEKGGCEHWVWQGGSTMLINARNEVLVDDIEMDFYPVINWYSLQIKDSPGDTSLYRSAKGVNGKWYVFMDYQREFDQWFFEKYLPVSTDPGKLREFAHDSLVSSLPESEEWMRMSGDEFIRQCGDRLAARLKPINDRQIQVFTGLTPFGLNPYIHTGPSFEPFYDGCIPGDAGIYPAFEVTSNFMDKSGRLDYQENYSFLRTGSGYKLIGVSWRNP</sequence>
<dbReference type="InterPro" id="IPR032774">
    <property type="entry name" value="WG_beta_rep"/>
</dbReference>
<feature type="signal peptide" evidence="1">
    <location>
        <begin position="1"/>
        <end position="23"/>
    </location>
</feature>